<dbReference type="KEGG" id="mav:MAV_4556"/>
<sequence length="103" mass="10791">MPAPCGVRFDTMAQRILVIGAGIAGLATAVAMQRRGYAVTVVKERTDTSSGAGISIWPNALAALDRIGVGQAVRDAGGRITAGALRWRDGSWLRRPAFTLPKG</sequence>
<dbReference type="InterPro" id="IPR036188">
    <property type="entry name" value="FAD/NAD-bd_sf"/>
</dbReference>
<dbReference type="Gene3D" id="3.50.50.60">
    <property type="entry name" value="FAD/NAD(P)-binding domain"/>
    <property type="match status" value="1"/>
</dbReference>
<dbReference type="InterPro" id="IPR044560">
    <property type="entry name" value="MOase"/>
</dbReference>
<gene>
    <name evidence="5" type="ordered locus">MAV_4556</name>
</gene>
<evidence type="ECO:0000256" key="3">
    <source>
        <dbReference type="SAM" id="Phobius"/>
    </source>
</evidence>
<dbReference type="PANTHER" id="PTHR45934:SF9">
    <property type="entry name" value="FAD_NAD(P)-BINDING OXIDOREDUCTASE FAMILY PROTEIN"/>
    <property type="match status" value="1"/>
</dbReference>
<dbReference type="GO" id="GO:0004497">
    <property type="term" value="F:monooxygenase activity"/>
    <property type="evidence" value="ECO:0007669"/>
    <property type="project" value="UniProtKB-KW"/>
</dbReference>
<evidence type="ECO:0000313" key="6">
    <source>
        <dbReference type="Proteomes" id="UP000001574"/>
    </source>
</evidence>
<keyword evidence="3" id="KW-0472">Membrane</keyword>
<dbReference type="HOGENOM" id="CLU_2410036_0_0_11"/>
<feature type="domain" description="FAD dependent oxidoreductase" evidence="4">
    <location>
        <begin position="15"/>
        <end position="52"/>
    </location>
</feature>
<feature type="transmembrane region" description="Helical" evidence="3">
    <location>
        <begin position="12"/>
        <end position="32"/>
    </location>
</feature>
<dbReference type="AlphaFoldDB" id="A0A0H2ZRA1"/>
<keyword evidence="3" id="KW-0812">Transmembrane</keyword>
<dbReference type="Gene3D" id="3.30.9.30">
    <property type="match status" value="1"/>
</dbReference>
<dbReference type="PANTHER" id="PTHR45934">
    <property type="entry name" value="FAD/NAD(P)-BINDING OXIDOREDUCTASE FAMILY PROTEIN"/>
    <property type="match status" value="1"/>
</dbReference>
<dbReference type="EMBL" id="CP000479">
    <property type="protein sequence ID" value="ABK64799.1"/>
    <property type="molecule type" value="Genomic_DNA"/>
</dbReference>
<organism evidence="5 6">
    <name type="scientific">Mycobacterium avium (strain 104)</name>
    <dbReference type="NCBI Taxonomy" id="243243"/>
    <lineage>
        <taxon>Bacteria</taxon>
        <taxon>Bacillati</taxon>
        <taxon>Actinomycetota</taxon>
        <taxon>Actinomycetes</taxon>
        <taxon>Mycobacteriales</taxon>
        <taxon>Mycobacteriaceae</taxon>
        <taxon>Mycobacterium</taxon>
        <taxon>Mycobacterium avium complex (MAC)</taxon>
    </lineage>
</organism>
<keyword evidence="2 5" id="KW-0503">Monooxygenase</keyword>
<dbReference type="InterPro" id="IPR006076">
    <property type="entry name" value="FAD-dep_OxRdtase"/>
</dbReference>
<accession>A0A0H2ZRA1</accession>
<evidence type="ECO:0000256" key="1">
    <source>
        <dbReference type="ARBA" id="ARBA00023002"/>
    </source>
</evidence>
<keyword evidence="1" id="KW-0560">Oxidoreductase</keyword>
<proteinExistence type="predicted"/>
<keyword evidence="3" id="KW-1133">Transmembrane helix</keyword>
<evidence type="ECO:0000313" key="5">
    <source>
        <dbReference type="EMBL" id="ABK64799.1"/>
    </source>
</evidence>
<name>A0A0H2ZRA1_MYCA1</name>
<dbReference type="SUPFAM" id="SSF51905">
    <property type="entry name" value="FAD/NAD(P)-binding domain"/>
    <property type="match status" value="1"/>
</dbReference>
<evidence type="ECO:0000259" key="4">
    <source>
        <dbReference type="Pfam" id="PF01266"/>
    </source>
</evidence>
<protein>
    <submittedName>
        <fullName evidence="5">Monooxygenase</fullName>
    </submittedName>
</protein>
<dbReference type="Pfam" id="PF01266">
    <property type="entry name" value="DAO"/>
    <property type="match status" value="1"/>
</dbReference>
<reference evidence="5 6" key="1">
    <citation type="submission" date="2006-10" db="EMBL/GenBank/DDBJ databases">
        <authorList>
            <person name="Fleischmann R.D."/>
            <person name="Dodson R.J."/>
            <person name="Haft D.H."/>
            <person name="Merkel J.S."/>
            <person name="Nelson W.C."/>
            <person name="Fraser C.M."/>
        </authorList>
    </citation>
    <scope>NUCLEOTIDE SEQUENCE [LARGE SCALE GENOMIC DNA]</scope>
    <source>
        <strain evidence="5 6">104</strain>
    </source>
</reference>
<evidence type="ECO:0000256" key="2">
    <source>
        <dbReference type="ARBA" id="ARBA00023033"/>
    </source>
</evidence>
<dbReference type="Proteomes" id="UP000001574">
    <property type="component" value="Chromosome"/>
</dbReference>